<protein>
    <recommendedName>
        <fullName evidence="4">PKD domain-containing protein</fullName>
    </recommendedName>
</protein>
<feature type="region of interest" description="Disordered" evidence="1">
    <location>
        <begin position="142"/>
        <end position="168"/>
    </location>
</feature>
<sequence length="288" mass="30387">MSNHRFVAVIVLLVTACASLMSVAQMPLAPHSGKGQTVTPAFEGWYRNQDGTYSLSFGYFNRNLEEALEIPIGPDNYMEPGPANQGQPSHFQPRRHWGVFAVNVPADFGYERIVWTLKIRGETFVIPGSLNKDWEIDALRGEAGSGNTPPSISFHSGGAEGSGPAGVTGKSLTATVGSPLAVTVWASDDGSPSSAVRKTGDEGAPVTLTWFIHQGPGAVSFSEATHEVSYAGGEAKSMVTFSEPGDYVLRVRATDASAIASDGTLHVAGAGHAQCCWTNGFVNVTVTE</sequence>
<dbReference type="AlphaFoldDB" id="A0A7D9D4Y3"/>
<gene>
    <name evidence="3" type="ORF">JTBM06_V1_300001</name>
</gene>
<feature type="compositionally biased region" description="Polar residues" evidence="1">
    <location>
        <begin position="145"/>
        <end position="154"/>
    </location>
</feature>
<keyword evidence="2" id="KW-0732">Signal</keyword>
<feature type="signal peptide" evidence="2">
    <location>
        <begin position="1"/>
        <end position="24"/>
    </location>
</feature>
<evidence type="ECO:0000256" key="1">
    <source>
        <dbReference type="SAM" id="MobiDB-lite"/>
    </source>
</evidence>
<reference evidence="3" key="1">
    <citation type="submission" date="2019-07" db="EMBL/GenBank/DDBJ databases">
        <authorList>
            <person name="Weber M."/>
            <person name="Kostadinov I."/>
            <person name="Kostadinov D I."/>
        </authorList>
    </citation>
    <scope>NUCLEOTIDE SEQUENCE</scope>
    <source>
        <strain evidence="3">Gfbio:sag-sample-m06:053724c1-46a9-4a36-b237-ea2bf867836b</strain>
    </source>
</reference>
<dbReference type="PROSITE" id="PS51257">
    <property type="entry name" value="PROKAR_LIPOPROTEIN"/>
    <property type="match status" value="1"/>
</dbReference>
<feature type="chain" id="PRO_5028189254" description="PKD domain-containing protein" evidence="2">
    <location>
        <begin position="25"/>
        <end position="288"/>
    </location>
</feature>
<evidence type="ECO:0000313" key="3">
    <source>
        <dbReference type="EMBL" id="VUX56111.1"/>
    </source>
</evidence>
<evidence type="ECO:0008006" key="4">
    <source>
        <dbReference type="Google" id="ProtNLM"/>
    </source>
</evidence>
<organism evidence="3">
    <name type="scientific">uncultured Woeseiaceae bacterium</name>
    <dbReference type="NCBI Taxonomy" id="1983305"/>
    <lineage>
        <taxon>Bacteria</taxon>
        <taxon>Pseudomonadati</taxon>
        <taxon>Pseudomonadota</taxon>
        <taxon>Gammaproteobacteria</taxon>
        <taxon>Woeseiales</taxon>
        <taxon>Woeseiaceae</taxon>
        <taxon>environmental samples</taxon>
    </lineage>
</organism>
<proteinExistence type="predicted"/>
<evidence type="ECO:0000256" key="2">
    <source>
        <dbReference type="SAM" id="SignalP"/>
    </source>
</evidence>
<dbReference type="EMBL" id="LR633967">
    <property type="protein sequence ID" value="VUX56111.1"/>
    <property type="molecule type" value="Genomic_DNA"/>
</dbReference>
<name>A0A7D9D4Y3_9GAMM</name>
<accession>A0A7D9D4Y3</accession>